<evidence type="ECO:0000313" key="3">
    <source>
        <dbReference type="EMBL" id="CAA0082165.1"/>
    </source>
</evidence>
<dbReference type="RefSeq" id="WP_159267087.1">
    <property type="nucleotide sequence ID" value="NZ_CACSIK010000001.1"/>
</dbReference>
<gene>
    <name evidence="3" type="ORF">IHBHHGIJ_00388</name>
    <name evidence="4" type="ORF">KFEGEMFD_00762</name>
</gene>
<dbReference type="AlphaFoldDB" id="A0A5S9N6M9"/>
<protein>
    <submittedName>
        <fullName evidence="4">Uncharacterized protein</fullName>
    </submittedName>
</protein>
<feature type="chain" id="PRO_5036150364" evidence="2">
    <location>
        <begin position="23"/>
        <end position="459"/>
    </location>
</feature>
<reference evidence="5 6" key="1">
    <citation type="submission" date="2019-11" db="EMBL/GenBank/DDBJ databases">
        <authorList>
            <person name="Holert J."/>
        </authorList>
    </citation>
    <scope>NUCLEOTIDE SEQUENCE [LARGE SCALE GENOMIC DNA]</scope>
    <source>
        <strain evidence="4">BC3_2A</strain>
        <strain evidence="3">SB11_1A</strain>
    </source>
</reference>
<feature type="region of interest" description="Disordered" evidence="1">
    <location>
        <begin position="148"/>
        <end position="172"/>
    </location>
</feature>
<keyword evidence="2" id="KW-0732">Signal</keyword>
<keyword evidence="5" id="KW-1185">Reference proteome</keyword>
<dbReference type="OrthoDB" id="5741211at2"/>
<dbReference type="Proteomes" id="UP000439591">
    <property type="component" value="Unassembled WGS sequence"/>
</dbReference>
<feature type="region of interest" description="Disordered" evidence="1">
    <location>
        <begin position="26"/>
        <end position="51"/>
    </location>
</feature>
<accession>A0A5S9N6M9</accession>
<feature type="compositionally biased region" description="Gly residues" evidence="1">
    <location>
        <begin position="26"/>
        <end position="38"/>
    </location>
</feature>
<proteinExistence type="predicted"/>
<dbReference type="PROSITE" id="PS51257">
    <property type="entry name" value="PROKAR_LIPOPROTEIN"/>
    <property type="match status" value="1"/>
</dbReference>
<evidence type="ECO:0000256" key="2">
    <source>
        <dbReference type="SAM" id="SignalP"/>
    </source>
</evidence>
<name>A0A5S9N6M9_9GAMM</name>
<dbReference type="Proteomes" id="UP000435877">
    <property type="component" value="Unassembled WGS sequence"/>
</dbReference>
<dbReference type="EMBL" id="CACSIK010000001">
    <property type="protein sequence ID" value="CAA0082165.1"/>
    <property type="molecule type" value="Genomic_DNA"/>
</dbReference>
<evidence type="ECO:0000256" key="1">
    <source>
        <dbReference type="SAM" id="MobiDB-lite"/>
    </source>
</evidence>
<feature type="signal peptide" evidence="2">
    <location>
        <begin position="1"/>
        <end position="22"/>
    </location>
</feature>
<dbReference type="EMBL" id="CACSIM010000001">
    <property type="protein sequence ID" value="CAA0084536.1"/>
    <property type="molecule type" value="Genomic_DNA"/>
</dbReference>
<sequence length="459" mass="44755">MYKMLLNKGLLALTLSAGLVLTGCGGSSSSGGSSGSGDDGSSDPMTSSYSEVEGPLDAVQQPLSEQVLAPIVAGAAGTPLEGPVSCVTSFVVTDVLDILDSLLVNLDPTTLQSDPTALFTDSAANFQATITELASDLPIALASLAGEECTGSSDDGGDGGDGGDSSDPLDALAGTPLAPLAEALAPVLELANGGGSGEAPTPSVLLAQLSAAFSEGLATIIAQDPSGEIAGAPVLGGLLTTLDQALVDLTATAVAVEDQEVDAASTALSMTLENLLNGLLIDVIPVGFIEDQSGQGPVVSSQIEAATAALAGLLGGGFGDFPGEGFENPADALFDPLSDTFLAGIQEALTGGLNGGDGGSNAGGFDALLEVLAPLQELLSGDGQSGDDGLTGTPLDILLTPLVNALDGGESACPLDATPLAALCDVATGLSDALALNGDADLAAVLSGLVDTLLGGLLP</sequence>
<evidence type="ECO:0000313" key="6">
    <source>
        <dbReference type="Proteomes" id="UP000439591"/>
    </source>
</evidence>
<evidence type="ECO:0000313" key="4">
    <source>
        <dbReference type="EMBL" id="CAA0084536.1"/>
    </source>
</evidence>
<evidence type="ECO:0000313" key="5">
    <source>
        <dbReference type="Proteomes" id="UP000435877"/>
    </source>
</evidence>
<organism evidence="4 6">
    <name type="scientific">Zhongshania aliphaticivorans</name>
    <dbReference type="NCBI Taxonomy" id="1470434"/>
    <lineage>
        <taxon>Bacteria</taxon>
        <taxon>Pseudomonadati</taxon>
        <taxon>Pseudomonadota</taxon>
        <taxon>Gammaproteobacteria</taxon>
        <taxon>Cellvibrionales</taxon>
        <taxon>Spongiibacteraceae</taxon>
        <taxon>Zhongshania</taxon>
    </lineage>
</organism>